<gene>
    <name evidence="3" type="ORF">ACAOBT_LOCUS13814</name>
</gene>
<feature type="chain" id="PRO_5040137517" evidence="2">
    <location>
        <begin position="21"/>
        <end position="178"/>
    </location>
</feature>
<dbReference type="EMBL" id="CAKOFQ010006889">
    <property type="protein sequence ID" value="CAH1980119.1"/>
    <property type="molecule type" value="Genomic_DNA"/>
</dbReference>
<feature type="signal peptide" evidence="2">
    <location>
        <begin position="1"/>
        <end position="20"/>
    </location>
</feature>
<evidence type="ECO:0000313" key="4">
    <source>
        <dbReference type="Proteomes" id="UP001152888"/>
    </source>
</evidence>
<dbReference type="InterPro" id="IPR000618">
    <property type="entry name" value="Insect_cuticle"/>
</dbReference>
<name>A0A9P0PEJ7_ACAOB</name>
<feature type="compositionally biased region" description="Polar residues" evidence="1">
    <location>
        <begin position="145"/>
        <end position="167"/>
    </location>
</feature>
<evidence type="ECO:0000313" key="3">
    <source>
        <dbReference type="EMBL" id="CAH1980119.1"/>
    </source>
</evidence>
<evidence type="ECO:0000256" key="1">
    <source>
        <dbReference type="SAM" id="MobiDB-lite"/>
    </source>
</evidence>
<dbReference type="AlphaFoldDB" id="A0A9P0PEJ7"/>
<accession>A0A9P0PEJ7</accession>
<sequence>MARFILLTLGVVLLVSSTYSSERSSSRQKRRAFIPFFLTRTTPHPDPEYRLNIETGHYKRQEMSDGHGNIKGKYTYWNEGGEHTIDYFAGQDPRYLSAAMTLPIPGAPIVPKYFFLPRHVYPCATNHTKEKDNIGYTVEPLDTTEVPTGSTEDSTDQTTEGSQTTVGSEEKETTTMGA</sequence>
<feature type="region of interest" description="Disordered" evidence="1">
    <location>
        <begin position="138"/>
        <end position="178"/>
    </location>
</feature>
<organism evidence="3 4">
    <name type="scientific">Acanthoscelides obtectus</name>
    <name type="common">Bean weevil</name>
    <name type="synonym">Bruchus obtectus</name>
    <dbReference type="NCBI Taxonomy" id="200917"/>
    <lineage>
        <taxon>Eukaryota</taxon>
        <taxon>Metazoa</taxon>
        <taxon>Ecdysozoa</taxon>
        <taxon>Arthropoda</taxon>
        <taxon>Hexapoda</taxon>
        <taxon>Insecta</taxon>
        <taxon>Pterygota</taxon>
        <taxon>Neoptera</taxon>
        <taxon>Endopterygota</taxon>
        <taxon>Coleoptera</taxon>
        <taxon>Polyphaga</taxon>
        <taxon>Cucujiformia</taxon>
        <taxon>Chrysomeloidea</taxon>
        <taxon>Chrysomelidae</taxon>
        <taxon>Bruchinae</taxon>
        <taxon>Bruchini</taxon>
        <taxon>Acanthoscelides</taxon>
    </lineage>
</organism>
<reference evidence="3" key="1">
    <citation type="submission" date="2022-03" db="EMBL/GenBank/DDBJ databases">
        <authorList>
            <person name="Sayadi A."/>
        </authorList>
    </citation>
    <scope>NUCLEOTIDE SEQUENCE</scope>
</reference>
<dbReference type="Pfam" id="PF00379">
    <property type="entry name" value="Chitin_bind_4"/>
    <property type="match status" value="1"/>
</dbReference>
<keyword evidence="2" id="KW-0732">Signal</keyword>
<comment type="caution">
    <text evidence="3">The sequence shown here is derived from an EMBL/GenBank/DDBJ whole genome shotgun (WGS) entry which is preliminary data.</text>
</comment>
<protein>
    <submittedName>
        <fullName evidence="3">Uncharacterized protein</fullName>
    </submittedName>
</protein>
<dbReference type="Proteomes" id="UP001152888">
    <property type="component" value="Unassembled WGS sequence"/>
</dbReference>
<proteinExistence type="predicted"/>
<dbReference type="OrthoDB" id="10404357at2759"/>
<keyword evidence="4" id="KW-1185">Reference proteome</keyword>
<evidence type="ECO:0000256" key="2">
    <source>
        <dbReference type="SAM" id="SignalP"/>
    </source>
</evidence>
<feature type="compositionally biased region" description="Basic and acidic residues" evidence="1">
    <location>
        <begin position="168"/>
        <end position="178"/>
    </location>
</feature>